<dbReference type="STRING" id="410359.Pcal_0264"/>
<dbReference type="InterPro" id="IPR009260">
    <property type="entry name" value="CRISPR-ass_Csa1"/>
</dbReference>
<dbReference type="KEGG" id="pcl:Pcal_0264"/>
<sequence>MAGYALALEADEEMPMERGLLLYVHVDDVVKAKPVVVGDSLRRLFSEEGAR</sequence>
<dbReference type="EMBL" id="CP000561">
    <property type="protein sequence ID" value="ABO07701.1"/>
    <property type="molecule type" value="Genomic_DNA"/>
</dbReference>
<reference evidence="1" key="1">
    <citation type="submission" date="2007-02" db="EMBL/GenBank/DDBJ databases">
        <title>Complete sequence of Pyrobaculum calidifontis JCM 11548.</title>
        <authorList>
            <consortium name="US DOE Joint Genome Institute"/>
            <person name="Copeland A."/>
            <person name="Lucas S."/>
            <person name="Lapidus A."/>
            <person name="Barry K."/>
            <person name="Glavina del Rio T."/>
            <person name="Dalin E."/>
            <person name="Tice H."/>
            <person name="Pitluck S."/>
            <person name="Chain P."/>
            <person name="Malfatti S."/>
            <person name="Shin M."/>
            <person name="Vergez L."/>
            <person name="Schmutz J."/>
            <person name="Larimer F."/>
            <person name="Land M."/>
            <person name="Hauser L."/>
            <person name="Kyrpides N."/>
            <person name="Mikhailova N."/>
            <person name="Cozen A.E."/>
            <person name="Fitz-Gibbon S.T."/>
            <person name="House C.H."/>
            <person name="Saltikov C."/>
            <person name="Lowe T.M."/>
            <person name="Richardson P."/>
        </authorList>
    </citation>
    <scope>NUCLEOTIDE SEQUENCE [LARGE SCALE GENOMIC DNA]</scope>
    <source>
        <strain evidence="1">JCM 11548</strain>
    </source>
</reference>
<evidence type="ECO:0000313" key="1">
    <source>
        <dbReference type="EMBL" id="ABO07701.1"/>
    </source>
</evidence>
<dbReference type="AlphaFoldDB" id="A3MST4"/>
<keyword evidence="2" id="KW-1185">Reference proteome</keyword>
<dbReference type="HOGENOM" id="CLU_3094256_0_0_2"/>
<dbReference type="Proteomes" id="UP000001431">
    <property type="component" value="Chromosome"/>
</dbReference>
<evidence type="ECO:0000313" key="2">
    <source>
        <dbReference type="Proteomes" id="UP000001431"/>
    </source>
</evidence>
<accession>A3MST4</accession>
<gene>
    <name evidence="1" type="ordered locus">Pcal_0264</name>
</gene>
<proteinExistence type="predicted"/>
<dbReference type="eggNOG" id="arCOG04195">
    <property type="taxonomic scope" value="Archaea"/>
</dbReference>
<name>A3MST4_PYRCJ</name>
<dbReference type="Pfam" id="PF06023">
    <property type="entry name" value="Csa1"/>
    <property type="match status" value="1"/>
</dbReference>
<protein>
    <submittedName>
        <fullName evidence="1">Uncharacterized protein</fullName>
    </submittedName>
</protein>
<organism evidence="1 2">
    <name type="scientific">Pyrobaculum calidifontis (strain DSM 21063 / JCM 11548 / VA1)</name>
    <dbReference type="NCBI Taxonomy" id="410359"/>
    <lineage>
        <taxon>Archaea</taxon>
        <taxon>Thermoproteota</taxon>
        <taxon>Thermoprotei</taxon>
        <taxon>Thermoproteales</taxon>
        <taxon>Thermoproteaceae</taxon>
        <taxon>Pyrobaculum</taxon>
    </lineage>
</organism>